<name>K8YDM2_9LEPT</name>
<dbReference type="KEGG" id="lst:LSS_06979"/>
<reference evidence="1 2" key="1">
    <citation type="journal article" date="2012" name="Gene">
        <title>Sequence of Leptospira santarosai serovar Shermani genome and prediction of virulence-associated genes.</title>
        <authorList>
            <person name="Chou L.F."/>
            <person name="Chen Y.T."/>
            <person name="Lu C.W."/>
            <person name="Ko Y.C."/>
            <person name="Tang C.Y."/>
            <person name="Pan M.J."/>
            <person name="Tian Y.C."/>
            <person name="Chiu C.H."/>
            <person name="Hung C.C."/>
            <person name="Yang C.W."/>
        </authorList>
    </citation>
    <scope>NUCLEOTIDE SEQUENCE [LARGE SCALE GENOMIC DNA]</scope>
    <source>
        <strain evidence="1">LT 821</strain>
    </source>
</reference>
<reference evidence="1 2" key="2">
    <citation type="journal article" date="2014" name="Emerg. Microbes Infect.">
        <title>Potential impact on kidney infection: a whole-genome analysis of Leptospira santarosai serovar Shermani.</title>
        <authorList>
            <person name="Chou L.F."/>
            <person name="Chen T.W."/>
            <person name="Ko Y.C."/>
            <person name="Pan M.J."/>
            <person name="Tian Y.C."/>
            <person name="Chiu C.H."/>
            <person name="Tang P."/>
            <person name="Hung C.C."/>
            <person name="Yang C.W."/>
        </authorList>
    </citation>
    <scope>NUCLEOTIDE SEQUENCE</scope>
    <source>
        <strain evidence="1 2">LT 821</strain>
    </source>
</reference>
<evidence type="ECO:0000313" key="2">
    <source>
        <dbReference type="Proteomes" id="UP000035800"/>
    </source>
</evidence>
<dbReference type="Proteomes" id="UP000035800">
    <property type="component" value="Chromosome I"/>
</dbReference>
<dbReference type="PATRIC" id="fig|758847.3.peg.1465"/>
<evidence type="ECO:0000313" key="1">
    <source>
        <dbReference type="EMBL" id="EKT87580.1"/>
    </source>
</evidence>
<sequence>MQKTNGSNLRTKPTNRNTFPLFKMKTENKNIDTTVESDLIGPRRRILKTLVLGVPTF</sequence>
<protein>
    <submittedName>
        <fullName evidence="1">Uncharacterized protein</fullName>
    </submittedName>
</protein>
<proteinExistence type="predicted"/>
<dbReference type="EMBL" id="CP006694">
    <property type="protein sequence ID" value="EKT87580.1"/>
    <property type="molecule type" value="Genomic_DNA"/>
</dbReference>
<dbReference type="STRING" id="758847.LSS_06979"/>
<accession>K8YDM2</accession>
<gene>
    <name evidence="1" type="ORF">LSS_06979</name>
</gene>
<organism evidence="1 2">
    <name type="scientific">Leptospira santarosai serovar Shermani str. LT 821</name>
    <dbReference type="NCBI Taxonomy" id="758847"/>
    <lineage>
        <taxon>Bacteria</taxon>
        <taxon>Pseudomonadati</taxon>
        <taxon>Spirochaetota</taxon>
        <taxon>Spirochaetia</taxon>
        <taxon>Leptospirales</taxon>
        <taxon>Leptospiraceae</taxon>
        <taxon>Leptospira</taxon>
    </lineage>
</organism>
<dbReference type="AlphaFoldDB" id="K8YDM2"/>